<evidence type="ECO:0000313" key="3">
    <source>
        <dbReference type="Proteomes" id="UP001217754"/>
    </source>
</evidence>
<evidence type="ECO:0000256" key="1">
    <source>
        <dbReference type="SAM" id="MobiDB-lite"/>
    </source>
</evidence>
<protein>
    <submittedName>
        <fullName evidence="2">Uncharacterized protein</fullName>
    </submittedName>
</protein>
<feature type="compositionally biased region" description="Low complexity" evidence="1">
    <location>
        <begin position="63"/>
        <end position="74"/>
    </location>
</feature>
<keyword evidence="3" id="KW-1185">Reference proteome</keyword>
<accession>A0AAF0JC63</accession>
<dbReference type="GeneID" id="85227439"/>
<evidence type="ECO:0000313" key="2">
    <source>
        <dbReference type="EMBL" id="WFD40799.1"/>
    </source>
</evidence>
<reference evidence="2" key="1">
    <citation type="submission" date="2023-03" db="EMBL/GenBank/DDBJ databases">
        <title>Mating type loci evolution in Malassezia.</title>
        <authorList>
            <person name="Coelho M.A."/>
        </authorList>
    </citation>
    <scope>NUCLEOTIDE SEQUENCE</scope>
    <source>
        <strain evidence="2">CBS 9431</strain>
    </source>
</reference>
<dbReference type="Proteomes" id="UP001217754">
    <property type="component" value="Chromosome 8"/>
</dbReference>
<dbReference type="RefSeq" id="XP_060123696.1">
    <property type="nucleotide sequence ID" value="XM_060267713.1"/>
</dbReference>
<organism evidence="2 3">
    <name type="scientific">Malassezia japonica</name>
    <dbReference type="NCBI Taxonomy" id="223818"/>
    <lineage>
        <taxon>Eukaryota</taxon>
        <taxon>Fungi</taxon>
        <taxon>Dikarya</taxon>
        <taxon>Basidiomycota</taxon>
        <taxon>Ustilaginomycotina</taxon>
        <taxon>Malasseziomycetes</taxon>
        <taxon>Malasseziales</taxon>
        <taxon>Malasseziaceae</taxon>
        <taxon>Malassezia</taxon>
    </lineage>
</organism>
<name>A0AAF0JC63_9BASI</name>
<gene>
    <name evidence="2" type="ORF">MJAP1_003788</name>
</gene>
<dbReference type="EMBL" id="CP119965">
    <property type="protein sequence ID" value="WFD40799.1"/>
    <property type="molecule type" value="Genomic_DNA"/>
</dbReference>
<feature type="region of interest" description="Disordered" evidence="1">
    <location>
        <begin position="1"/>
        <end position="94"/>
    </location>
</feature>
<proteinExistence type="predicted"/>
<feature type="region of interest" description="Disordered" evidence="1">
    <location>
        <begin position="189"/>
        <end position="222"/>
    </location>
</feature>
<dbReference type="AlphaFoldDB" id="A0AAF0JC63"/>
<sequence length="243" mass="26137">MLHSRAYAQENAPYGASPTRTPGLARRQGLEKQTQSTSPFKKEGKATSSRIGRAAFSDKTNQSPSPARHAASPSKLGSPSKKAPQTVRRPFVRSDSFVTPAANIGRAGQIKARLGEMHDAQVEQDTQIEAPTALMSEEEMYPEIETMPQGPSAPYVFPPELDGMPSAKEIGQMLASVAWPSDSTPLPVLDTVDVPPLPALDTAQAGEKRAPRPAPGRRVRADKLASQAEAYLRDAPRDVGFEL</sequence>